<feature type="transmembrane region" description="Helical" evidence="1">
    <location>
        <begin position="80"/>
        <end position="103"/>
    </location>
</feature>
<evidence type="ECO:0000313" key="4">
    <source>
        <dbReference type="EMBL" id="KIU23009.1"/>
    </source>
</evidence>
<proteinExistence type="predicted"/>
<evidence type="ECO:0000313" key="6">
    <source>
        <dbReference type="Proteomes" id="UP000032289"/>
    </source>
</evidence>
<evidence type="ECO:0000313" key="7">
    <source>
        <dbReference type="Proteomes" id="UP000244870"/>
    </source>
</evidence>
<dbReference type="EMBL" id="JWHU01000023">
    <property type="protein sequence ID" value="KIU20212.1"/>
    <property type="molecule type" value="Genomic_DNA"/>
</dbReference>
<organism evidence="4 6">
    <name type="scientific">Weissella cibaria</name>
    <dbReference type="NCBI Taxonomy" id="137591"/>
    <lineage>
        <taxon>Bacteria</taxon>
        <taxon>Bacillati</taxon>
        <taxon>Bacillota</taxon>
        <taxon>Bacilli</taxon>
        <taxon>Lactobacillales</taxon>
        <taxon>Lactobacillaceae</taxon>
        <taxon>Weissella</taxon>
    </lineage>
</organism>
<dbReference type="EMBL" id="JWHT01000037">
    <property type="protein sequence ID" value="KIU23009.1"/>
    <property type="molecule type" value="Genomic_DNA"/>
</dbReference>
<dbReference type="Proteomes" id="UP000032287">
    <property type="component" value="Unassembled WGS sequence"/>
</dbReference>
<reference evidence="5 6" key="1">
    <citation type="journal article" date="2015" name="Microbiology (Mosc.)">
        <title>Genomics of the Weissella cibaria species with an examination of its metabolic traits.</title>
        <authorList>
            <person name="Lynch K.M."/>
            <person name="Lucid A."/>
            <person name="Arendt E.K."/>
            <person name="Sleator R.D."/>
            <person name="Lucey B."/>
            <person name="Coffey A."/>
        </authorList>
    </citation>
    <scope>NUCLEOTIDE SEQUENCE [LARGE SCALE GENOMIC DNA]</scope>
    <source>
        <strain evidence="4 6">AB3b</strain>
        <strain evidence="3 5">MG1</strain>
    </source>
</reference>
<keyword evidence="1" id="KW-0812">Transmembrane</keyword>
<feature type="transmembrane region" description="Helical" evidence="1">
    <location>
        <begin position="47"/>
        <end position="68"/>
    </location>
</feature>
<dbReference type="Proteomes" id="UP000244870">
    <property type="component" value="Chromosome"/>
</dbReference>
<evidence type="ECO:0000256" key="1">
    <source>
        <dbReference type="SAM" id="Phobius"/>
    </source>
</evidence>
<evidence type="ECO:0000313" key="3">
    <source>
        <dbReference type="EMBL" id="KIU20212.1"/>
    </source>
</evidence>
<keyword evidence="5" id="KW-1185">Reference proteome</keyword>
<dbReference type="PATRIC" id="fig|137591.24.peg.1580"/>
<accession>A0A0D1KDM1</accession>
<evidence type="ECO:0000313" key="5">
    <source>
        <dbReference type="Proteomes" id="UP000032287"/>
    </source>
</evidence>
<dbReference type="RefSeq" id="WP_043708219.1">
    <property type="nucleotide sequence ID" value="NZ_CP020928.1"/>
</dbReference>
<keyword evidence="1" id="KW-0472">Membrane</keyword>
<name>A0A0D1KDM1_9LACO</name>
<reference evidence="2 7" key="2">
    <citation type="submission" date="2017-04" db="EMBL/GenBank/DDBJ databases">
        <title>Weissella cibaria strain m2 complete genome.</title>
        <authorList>
            <person name="Pan Q."/>
            <person name="Tan M."/>
            <person name="Yao F."/>
            <person name="Su S."/>
        </authorList>
    </citation>
    <scope>NUCLEOTIDE SEQUENCE [LARGE SCALE GENOMIC DNA]</scope>
    <source>
        <strain evidence="2 7">M2</strain>
    </source>
</reference>
<dbReference type="EMBL" id="CP020928">
    <property type="protein sequence ID" value="AWF96129.1"/>
    <property type="molecule type" value="Genomic_DNA"/>
</dbReference>
<dbReference type="AlphaFoldDB" id="A0A0D1KDM1"/>
<dbReference type="Proteomes" id="UP000032289">
    <property type="component" value="Unassembled WGS sequence"/>
</dbReference>
<dbReference type="STRING" id="137591.AO080_05625"/>
<sequence length="232" mass="27113">MRREIEIVRLQQIQEQLRQIRHLNRQQMQLLRNFHHDVMAHLRRWRVLFGLLGALLAFVIYIGLQLVLTQLTPDQSMVHIILGYAMVIIFGFFMGVALASSALHDWLYQRVSDHLLCDDAVILPQLWQNLATVEQLATALRQDDFLPADVRESESAIALVISYFERNLAYSLPEALYTLAGNLRVVLHPDLRNEVAQHRRFVRRLQLDLSDEQQTINELYTYLTTAHHLNRI</sequence>
<protein>
    <submittedName>
        <fullName evidence="4">Uncharacterized protein</fullName>
    </submittedName>
</protein>
<gene>
    <name evidence="4" type="ORF">ab3b_01615</name>
    <name evidence="2" type="ORF">B6254_1747</name>
    <name evidence="3" type="ORF">QX99_01255</name>
</gene>
<evidence type="ECO:0000313" key="2">
    <source>
        <dbReference type="EMBL" id="AWF96129.1"/>
    </source>
</evidence>
<keyword evidence="1" id="KW-1133">Transmembrane helix</keyword>